<evidence type="ECO:0000256" key="2">
    <source>
        <dbReference type="ARBA" id="ARBA00023002"/>
    </source>
</evidence>
<dbReference type="InterPro" id="IPR029479">
    <property type="entry name" value="Nitroreductase"/>
</dbReference>
<reference evidence="4 5" key="1">
    <citation type="submission" date="2020-03" db="EMBL/GenBank/DDBJ databases">
        <title>Tamlana sp. nov, isolated from XXX.</title>
        <authorList>
            <person name="Cao W.R."/>
        </authorList>
    </citation>
    <scope>NUCLEOTIDE SEQUENCE [LARGE SCALE GENOMIC DNA]</scope>
    <source>
        <strain evidence="4 5">HST1-43</strain>
    </source>
</reference>
<evidence type="ECO:0000313" key="4">
    <source>
        <dbReference type="EMBL" id="NJX16689.1"/>
    </source>
</evidence>
<comment type="caution">
    <text evidence="4">The sequence shown here is derived from an EMBL/GenBank/DDBJ whole genome shotgun (WGS) entry which is preliminary data.</text>
</comment>
<proteinExistence type="inferred from homology"/>
<dbReference type="PANTHER" id="PTHR43673">
    <property type="entry name" value="NAD(P)H NITROREDUCTASE YDGI-RELATED"/>
    <property type="match status" value="1"/>
</dbReference>
<evidence type="ECO:0000259" key="3">
    <source>
        <dbReference type="Pfam" id="PF00881"/>
    </source>
</evidence>
<sequence>MENEVEQIRMENIADTDSEIFALLKQRYSPRIFKKRRIDESDLDQIFEAGRWSASSNNLQPWRFVFAEKGTKAYQLIYDCLSDFNKTWANNAPLLMLTAYQKNTKDGKENFHALHDLGLCLGNVTLQAQYLGIGLHHMAGVDWKKAHRVFKVPNNFHITTAIAMGYYGGALNDLPPDLQEEEIAQRERNPVKTFAYKESWVG</sequence>
<keyword evidence="5" id="KW-1185">Reference proteome</keyword>
<dbReference type="CDD" id="cd02138">
    <property type="entry name" value="TdsD-like"/>
    <property type="match status" value="1"/>
</dbReference>
<dbReference type="Proteomes" id="UP000760545">
    <property type="component" value="Unassembled WGS sequence"/>
</dbReference>
<dbReference type="Gene3D" id="3.40.109.10">
    <property type="entry name" value="NADH Oxidase"/>
    <property type="match status" value="1"/>
</dbReference>
<gene>
    <name evidence="4" type="ORF">HC176_14450</name>
</gene>
<dbReference type="RefSeq" id="WP_167919490.1">
    <property type="nucleotide sequence ID" value="NZ_JAAVJS010000026.1"/>
</dbReference>
<evidence type="ECO:0000256" key="1">
    <source>
        <dbReference type="ARBA" id="ARBA00007118"/>
    </source>
</evidence>
<feature type="domain" description="Nitroreductase" evidence="3">
    <location>
        <begin position="83"/>
        <end position="166"/>
    </location>
</feature>
<dbReference type="PANTHER" id="PTHR43673:SF10">
    <property type="entry name" value="NADH DEHYDROGENASE_NAD(P)H NITROREDUCTASE XCC3605-RELATED"/>
    <property type="match status" value="1"/>
</dbReference>
<dbReference type="EMBL" id="JAAVJS010000026">
    <property type="protein sequence ID" value="NJX16689.1"/>
    <property type="molecule type" value="Genomic_DNA"/>
</dbReference>
<accession>A0ABX1DEB4</accession>
<keyword evidence="2" id="KW-0560">Oxidoreductase</keyword>
<dbReference type="InterPro" id="IPR000415">
    <property type="entry name" value="Nitroreductase-like"/>
</dbReference>
<feature type="domain" description="Nitroreductase" evidence="3">
    <location>
        <begin position="24"/>
        <end position="81"/>
    </location>
</feature>
<evidence type="ECO:0000313" key="5">
    <source>
        <dbReference type="Proteomes" id="UP000760545"/>
    </source>
</evidence>
<organism evidence="4 5">
    <name type="scientific">Tamlana crocina</name>
    <dbReference type="NCBI Taxonomy" id="393006"/>
    <lineage>
        <taxon>Bacteria</taxon>
        <taxon>Pseudomonadati</taxon>
        <taxon>Bacteroidota</taxon>
        <taxon>Flavobacteriia</taxon>
        <taxon>Flavobacteriales</taxon>
        <taxon>Flavobacteriaceae</taxon>
        <taxon>Tamlana</taxon>
    </lineage>
</organism>
<comment type="similarity">
    <text evidence="1">Belongs to the nitroreductase family.</text>
</comment>
<name>A0ABX1DEB4_9FLAO</name>
<dbReference type="SUPFAM" id="SSF55469">
    <property type="entry name" value="FMN-dependent nitroreductase-like"/>
    <property type="match status" value="1"/>
</dbReference>
<dbReference type="Pfam" id="PF00881">
    <property type="entry name" value="Nitroreductase"/>
    <property type="match status" value="2"/>
</dbReference>
<protein>
    <submittedName>
        <fullName evidence="4">Nitroreductase</fullName>
    </submittedName>
</protein>